<dbReference type="CDD" id="cd02956">
    <property type="entry name" value="ybbN"/>
    <property type="match status" value="1"/>
</dbReference>
<proteinExistence type="inferred from homology"/>
<dbReference type="EMBL" id="CP128986">
    <property type="protein sequence ID" value="WOC11075.1"/>
    <property type="molecule type" value="Genomic_DNA"/>
</dbReference>
<feature type="domain" description="Thioredoxin" evidence="5">
    <location>
        <begin position="41"/>
        <end position="172"/>
    </location>
</feature>
<dbReference type="GO" id="GO:0006950">
    <property type="term" value="P:response to stress"/>
    <property type="evidence" value="ECO:0007669"/>
    <property type="project" value="UniProtKB-ARBA"/>
</dbReference>
<name>A0AA97CTU2_9ACTN</name>
<evidence type="ECO:0000259" key="5">
    <source>
        <dbReference type="PROSITE" id="PS51352"/>
    </source>
</evidence>
<evidence type="ECO:0000256" key="2">
    <source>
        <dbReference type="ARBA" id="ARBA00008987"/>
    </source>
</evidence>
<protein>
    <recommendedName>
        <fullName evidence="5">Thioredoxin domain-containing protein</fullName>
    </recommendedName>
</protein>
<comment type="function">
    <text evidence="1">Participates in various redox reactions through the reversible oxidation of its active center dithiol to a disulfide and catalyzes dithiol-disulfide exchange reactions.</text>
</comment>
<comment type="similarity">
    <text evidence="2">Belongs to the thioredoxin family.</text>
</comment>
<dbReference type="Pfam" id="PF14561">
    <property type="entry name" value="TPR_20"/>
    <property type="match status" value="1"/>
</dbReference>
<dbReference type="Gene3D" id="1.25.40.10">
    <property type="entry name" value="Tetratricopeptide repeat domain"/>
    <property type="match status" value="1"/>
</dbReference>
<feature type="region of interest" description="Disordered" evidence="4">
    <location>
        <begin position="32"/>
        <end position="57"/>
    </location>
</feature>
<accession>A0AA97CTU2</accession>
<gene>
    <name evidence="6" type="ORF">MP11Mi_01380</name>
</gene>
<dbReference type="PROSITE" id="PS51352">
    <property type="entry name" value="THIOREDOXIN_2"/>
    <property type="match status" value="1"/>
</dbReference>
<evidence type="ECO:0000313" key="6">
    <source>
        <dbReference type="EMBL" id="WOC11075.1"/>
    </source>
</evidence>
<sequence length="323" mass="34089">MNRRQAAAAAVQQASAMSGAVDLSVLKERAEAQRARAAAPASQPAPAPQPAAEQQAAGPIPEGASIIDVTEATFETDVVARSDSQLVITLLWAGWSEPSVQLAQLLEPLAARAAGAWTLARVDVDVAPRIAQAFGAQSVPIVIALAGGQPVSAFDGRQPLEQVGAWLDEVTSKMGIPAPDSGVDEPEPEDDPRMVAAEELLNTGDLDGALAAYEAIVALEPANTEAASVARNVKFMIRAQQHDPTILETAQPGDVDAQFAAADVLLLGQRPEQAFDRIIELVRTADGDDKVRARTRLLELFELFDPAEPFVVSARRKLAAALY</sequence>
<evidence type="ECO:0000256" key="1">
    <source>
        <dbReference type="ARBA" id="ARBA00003318"/>
    </source>
</evidence>
<reference evidence="6" key="1">
    <citation type="submission" date="2023-06" db="EMBL/GenBank/DDBJ databases">
        <title>Gordonia sp. nov. and Pseudochrobactrum sp. nov., two species isolated from the burying beetle Nicrophorus vespilloides.</title>
        <authorList>
            <person name="Poehlein A."/>
            <person name="Guzman J."/>
            <person name="Daniel R."/>
            <person name="Vilcinskas A."/>
        </authorList>
    </citation>
    <scope>NUCLEOTIDE SEQUENCE</scope>
    <source>
        <strain evidence="6">MP11Mi</strain>
    </source>
</reference>
<dbReference type="AlphaFoldDB" id="A0AA97CTU2"/>
<dbReference type="SUPFAM" id="SSF52833">
    <property type="entry name" value="Thioredoxin-like"/>
    <property type="match status" value="1"/>
</dbReference>
<dbReference type="GO" id="GO:0015035">
    <property type="term" value="F:protein-disulfide reductase activity"/>
    <property type="evidence" value="ECO:0007669"/>
    <property type="project" value="TreeGrafter"/>
</dbReference>
<dbReference type="GO" id="GO:0045454">
    <property type="term" value="P:cell redox homeostasis"/>
    <property type="evidence" value="ECO:0007669"/>
    <property type="project" value="TreeGrafter"/>
</dbReference>
<dbReference type="Gene3D" id="3.40.30.10">
    <property type="entry name" value="Glutaredoxin"/>
    <property type="match status" value="1"/>
</dbReference>
<evidence type="ECO:0000256" key="3">
    <source>
        <dbReference type="ARBA" id="ARBA00023284"/>
    </source>
</evidence>
<dbReference type="PANTHER" id="PTHR45663:SF11">
    <property type="entry name" value="GEO12009P1"/>
    <property type="match status" value="1"/>
</dbReference>
<organism evidence="6">
    <name type="scientific">Gordonia sp. MP11Mi</name>
    <dbReference type="NCBI Taxonomy" id="3022769"/>
    <lineage>
        <taxon>Bacteria</taxon>
        <taxon>Bacillati</taxon>
        <taxon>Actinomycetota</taxon>
        <taxon>Actinomycetes</taxon>
        <taxon>Mycobacteriales</taxon>
        <taxon>Gordoniaceae</taxon>
        <taxon>Gordonia</taxon>
    </lineage>
</organism>
<dbReference type="GO" id="GO:0005829">
    <property type="term" value="C:cytosol"/>
    <property type="evidence" value="ECO:0007669"/>
    <property type="project" value="TreeGrafter"/>
</dbReference>
<dbReference type="InterPro" id="IPR036249">
    <property type="entry name" value="Thioredoxin-like_sf"/>
</dbReference>
<evidence type="ECO:0000256" key="4">
    <source>
        <dbReference type="SAM" id="MobiDB-lite"/>
    </source>
</evidence>
<dbReference type="Pfam" id="PF00085">
    <property type="entry name" value="Thioredoxin"/>
    <property type="match status" value="1"/>
</dbReference>
<dbReference type="PANTHER" id="PTHR45663">
    <property type="entry name" value="GEO12009P1"/>
    <property type="match status" value="1"/>
</dbReference>
<dbReference type="InterPro" id="IPR011990">
    <property type="entry name" value="TPR-like_helical_dom_sf"/>
</dbReference>
<dbReference type="InterPro" id="IPR013766">
    <property type="entry name" value="Thioredoxin_domain"/>
</dbReference>
<keyword evidence="3" id="KW-0676">Redox-active center</keyword>